<sequence>MNKCLEISYQLLNTSKTSDIDVIRHPRQRIDSVALQNKNGVQDT</sequence>
<dbReference type="Proteomes" id="UP000003423">
    <property type="component" value="Unassembled WGS sequence"/>
</dbReference>
<name>I3D0R2_9ARCH</name>
<organism evidence="1 2">
    <name type="scientific">Candidatus Nitrosopumilus salarius BD31</name>
    <dbReference type="NCBI Taxonomy" id="859350"/>
    <lineage>
        <taxon>Archaea</taxon>
        <taxon>Nitrososphaerota</taxon>
        <taxon>Nitrososphaeria</taxon>
        <taxon>Nitrosopumilales</taxon>
        <taxon>Nitrosopumilaceae</taxon>
        <taxon>Nitrosopumilus</taxon>
    </lineage>
</organism>
<protein>
    <submittedName>
        <fullName evidence="1">Uncharacterized protein</fullName>
    </submittedName>
</protein>
<reference evidence="1 2" key="1">
    <citation type="journal article" date="2012" name="J. Bacteriol.">
        <title>Genome sequence of "Candidatus Nitrosopumilus salaria" BD31, an ammonia-oxidizing archaeon from the San Francisco Bay estuary.</title>
        <authorList>
            <person name="Mosier A.C."/>
            <person name="Allen E.E."/>
            <person name="Kim M."/>
            <person name="Ferriera S."/>
            <person name="Francis C.A."/>
        </authorList>
    </citation>
    <scope>NUCLEOTIDE SEQUENCE [LARGE SCALE GENOMIC DNA]</scope>
    <source>
        <strain evidence="1 2">BD31</strain>
    </source>
</reference>
<keyword evidence="2" id="KW-1185">Reference proteome</keyword>
<accession>I3D0R2</accession>
<proteinExistence type="predicted"/>
<evidence type="ECO:0000313" key="2">
    <source>
        <dbReference type="Proteomes" id="UP000003423"/>
    </source>
</evidence>
<gene>
    <name evidence="1" type="ORF">BD31_I1766</name>
</gene>
<evidence type="ECO:0000313" key="1">
    <source>
        <dbReference type="EMBL" id="EIJ65305.1"/>
    </source>
</evidence>
<comment type="caution">
    <text evidence="1">The sequence shown here is derived from an EMBL/GenBank/DDBJ whole genome shotgun (WGS) entry which is preliminary data.</text>
</comment>
<dbReference type="AlphaFoldDB" id="I3D0R2"/>
<dbReference type="EMBL" id="AEXL02000131">
    <property type="protein sequence ID" value="EIJ65305.1"/>
    <property type="molecule type" value="Genomic_DNA"/>
</dbReference>